<organism evidence="1 2">
    <name type="scientific">Panagrolaimus sp. JU765</name>
    <dbReference type="NCBI Taxonomy" id="591449"/>
    <lineage>
        <taxon>Eukaryota</taxon>
        <taxon>Metazoa</taxon>
        <taxon>Ecdysozoa</taxon>
        <taxon>Nematoda</taxon>
        <taxon>Chromadorea</taxon>
        <taxon>Rhabditida</taxon>
        <taxon>Tylenchina</taxon>
        <taxon>Panagrolaimomorpha</taxon>
        <taxon>Panagrolaimoidea</taxon>
        <taxon>Panagrolaimidae</taxon>
        <taxon>Panagrolaimus</taxon>
    </lineage>
</organism>
<evidence type="ECO:0000313" key="2">
    <source>
        <dbReference type="WBParaSite" id="JU765_v2.g13836.t1"/>
    </source>
</evidence>
<accession>A0AC34Q8A7</accession>
<name>A0AC34Q8A7_9BILA</name>
<reference evidence="2" key="1">
    <citation type="submission" date="2022-11" db="UniProtKB">
        <authorList>
            <consortium name="WormBaseParasite"/>
        </authorList>
    </citation>
    <scope>IDENTIFICATION</scope>
</reference>
<dbReference type="WBParaSite" id="JU765_v2.g13836.t1">
    <property type="protein sequence ID" value="JU765_v2.g13836.t1"/>
    <property type="gene ID" value="JU765_v2.g13836"/>
</dbReference>
<protein>
    <submittedName>
        <fullName evidence="2">Tr-type G domain-containing protein</fullName>
    </submittedName>
</protein>
<evidence type="ECO:0000313" key="1">
    <source>
        <dbReference type="Proteomes" id="UP000887576"/>
    </source>
</evidence>
<sequence>MYRVLLKVKNNSLFSKRFVETAKYPIVPVEDIRNIGIIAHIDAGKTTVTERLLFLTGQTSIVGDVDDGNTVTDFMDLERERGITIQSAAVTSFWKNHRINLIDTPAAVTSFWNNHRINLIDTPGHVDFTLEVERCLRVLDGAVAVLDASAGVQAQTLTVWRQANKFRVPCVFFVNKMDKIGASFQKSLDSIQNRLNQRGQFFSSTKNMK</sequence>
<proteinExistence type="predicted"/>
<dbReference type="Proteomes" id="UP000887576">
    <property type="component" value="Unplaced"/>
</dbReference>